<evidence type="ECO:0000256" key="1">
    <source>
        <dbReference type="SAM" id="SignalP"/>
    </source>
</evidence>
<sequence length="151" mass="16945">MHNMKFTRRFFIPCILLTIMVWASCKVDKVSPVTESVKDISGTWKVIKATRNGTDITAYNGVDFSQFSIVFKSGTYTLNNRLPFLTDTSGTYSLNDPQYPMQISFAPVGETAIKTDFVYPIVTGVRNIDLTFSANPGCNSNIYIYTLQKVN</sequence>
<keyword evidence="1" id="KW-0732">Signal</keyword>
<dbReference type="STRING" id="652787.SAMN05216490_0624"/>
<name>A0A1H1PUA3_MUCMA</name>
<evidence type="ECO:0000313" key="2">
    <source>
        <dbReference type="EMBL" id="SDS14706.1"/>
    </source>
</evidence>
<proteinExistence type="predicted"/>
<accession>A0A1H1PUA3</accession>
<dbReference type="EMBL" id="LT629740">
    <property type="protein sequence ID" value="SDS14706.1"/>
    <property type="molecule type" value="Genomic_DNA"/>
</dbReference>
<dbReference type="PROSITE" id="PS51257">
    <property type="entry name" value="PROKAR_LIPOPROTEIN"/>
    <property type="match status" value="1"/>
</dbReference>
<feature type="chain" id="PRO_5009256971" description="DUF5004 domain-containing protein" evidence="1">
    <location>
        <begin position="24"/>
        <end position="151"/>
    </location>
</feature>
<dbReference type="AlphaFoldDB" id="A0A1H1PUA3"/>
<protein>
    <recommendedName>
        <fullName evidence="4">DUF5004 domain-containing protein</fullName>
    </recommendedName>
</protein>
<dbReference type="InterPro" id="IPR032168">
    <property type="entry name" value="DUF5004"/>
</dbReference>
<gene>
    <name evidence="2" type="ORF">SAMN05216490_0624</name>
</gene>
<evidence type="ECO:0000313" key="3">
    <source>
        <dbReference type="Proteomes" id="UP000199679"/>
    </source>
</evidence>
<reference evidence="2 3" key="1">
    <citation type="submission" date="2016-10" db="EMBL/GenBank/DDBJ databases">
        <authorList>
            <person name="de Groot N.N."/>
        </authorList>
    </citation>
    <scope>NUCLEOTIDE SEQUENCE [LARGE SCALE GENOMIC DNA]</scope>
    <source>
        <strain evidence="2 3">MP1X4</strain>
    </source>
</reference>
<feature type="signal peptide" evidence="1">
    <location>
        <begin position="1"/>
        <end position="23"/>
    </location>
</feature>
<evidence type="ECO:0008006" key="4">
    <source>
        <dbReference type="Google" id="ProtNLM"/>
    </source>
</evidence>
<keyword evidence="3" id="KW-1185">Reference proteome</keyword>
<organism evidence="2 3">
    <name type="scientific">Mucilaginibacter mallensis</name>
    <dbReference type="NCBI Taxonomy" id="652787"/>
    <lineage>
        <taxon>Bacteria</taxon>
        <taxon>Pseudomonadati</taxon>
        <taxon>Bacteroidota</taxon>
        <taxon>Sphingobacteriia</taxon>
        <taxon>Sphingobacteriales</taxon>
        <taxon>Sphingobacteriaceae</taxon>
        <taxon>Mucilaginibacter</taxon>
    </lineage>
</organism>
<dbReference type="Pfam" id="PF16395">
    <property type="entry name" value="DUF5004"/>
    <property type="match status" value="1"/>
</dbReference>
<dbReference type="Proteomes" id="UP000199679">
    <property type="component" value="Chromosome I"/>
</dbReference>